<organism evidence="2 3">
    <name type="scientific">Paragonimus westermani</name>
    <dbReference type="NCBI Taxonomy" id="34504"/>
    <lineage>
        <taxon>Eukaryota</taxon>
        <taxon>Metazoa</taxon>
        <taxon>Spiralia</taxon>
        <taxon>Lophotrochozoa</taxon>
        <taxon>Platyhelminthes</taxon>
        <taxon>Trematoda</taxon>
        <taxon>Digenea</taxon>
        <taxon>Plagiorchiida</taxon>
        <taxon>Troglotremata</taxon>
        <taxon>Troglotrematidae</taxon>
        <taxon>Paragonimus</taxon>
    </lineage>
</organism>
<comment type="caution">
    <text evidence="2">The sequence shown here is derived from an EMBL/GenBank/DDBJ whole genome shotgun (WGS) entry which is preliminary data.</text>
</comment>
<dbReference type="Proteomes" id="UP000699462">
    <property type="component" value="Unassembled WGS sequence"/>
</dbReference>
<evidence type="ECO:0000313" key="2">
    <source>
        <dbReference type="EMBL" id="KAF8567757.1"/>
    </source>
</evidence>
<feature type="region of interest" description="Disordered" evidence="1">
    <location>
        <begin position="1008"/>
        <end position="1029"/>
    </location>
</feature>
<gene>
    <name evidence="2" type="ORF">P879_06262</name>
</gene>
<feature type="region of interest" description="Disordered" evidence="1">
    <location>
        <begin position="869"/>
        <end position="891"/>
    </location>
</feature>
<feature type="compositionally biased region" description="Polar residues" evidence="1">
    <location>
        <begin position="1019"/>
        <end position="1029"/>
    </location>
</feature>
<dbReference type="EMBL" id="JTDF01003508">
    <property type="protein sequence ID" value="KAF8567757.1"/>
    <property type="molecule type" value="Genomic_DNA"/>
</dbReference>
<proteinExistence type="predicted"/>
<name>A0A8T0DM05_9TREM</name>
<reference evidence="2 3" key="1">
    <citation type="submission" date="2019-07" db="EMBL/GenBank/DDBJ databases">
        <title>Annotation for the trematode Paragonimus westermani.</title>
        <authorList>
            <person name="Choi Y.-J."/>
        </authorList>
    </citation>
    <scope>NUCLEOTIDE SEQUENCE [LARGE SCALE GENOMIC DNA]</scope>
    <source>
        <strain evidence="2">180907_Pwestermani</strain>
    </source>
</reference>
<feature type="region of interest" description="Disordered" evidence="1">
    <location>
        <begin position="54"/>
        <end position="74"/>
    </location>
</feature>
<evidence type="ECO:0000256" key="1">
    <source>
        <dbReference type="SAM" id="MobiDB-lite"/>
    </source>
</evidence>
<keyword evidence="3" id="KW-1185">Reference proteome</keyword>
<dbReference type="OrthoDB" id="18740at2759"/>
<protein>
    <submittedName>
        <fullName evidence="2">Uncharacterized protein</fullName>
    </submittedName>
</protein>
<evidence type="ECO:0000313" key="3">
    <source>
        <dbReference type="Proteomes" id="UP000699462"/>
    </source>
</evidence>
<dbReference type="InterPro" id="IPR035915">
    <property type="entry name" value="Plakin_repeat_sf"/>
</dbReference>
<accession>A0A8T0DM05</accession>
<sequence>MDVVAPIQRVRPAAPRDDVGVQADSAPAKYDVELQSGVITDVGVTQTVEERTSLPRVNEASMQHSQPPPPPLSNKKLQVAISTTPIDSAFQSEEPVQVDVVAPIQRVRPAAPRDDMGVQAEIVPDKYDVEIQSGVITEVGATQTTEQQKPLSRVSETGMQHHGDPQPVKLNKKCQVSILSDVIDSRVQTLQPMPYSVKYDVKTEAGTVVAMKSVQTMLEAKLQDSSSQTCELLHEAICDSYAQTELGLLRQSIEAPLSSAVAHIDTLVTSVSYQESVPTFTDKKLQAGTRQTVSDTSVQTDGLLTSVKPILCDTVTPSVSKTKEYPQSSVLIQSTTSFAHFHQKWMGTCVSRGEQTDALESTVHVTHLQVPVHSRASSVLIDNAISSTLTQRNKKCQVSLLESSVASSTAGELPMAPKINVDTECQIKPSTSNKKMQINLVEATRTSKPPSGDVQTMTDQSMSSDVWTQHSGMELSSSTMIVKTTEKPISSSYETSINRVDRTMESERTTSVMRRDAATDAASAKYVTQVVQAEAPIRPKSPIYRTQLVTTYSAKVQSERPVEFRHESHQQYPPQPIELTGLRQAVIDAACEVNITSPNLVRSHYVNTNVQMNVPTKEISVQAGDVSTVVKPQTRHVRIQKGGSWLASRHQDAFTQSDTPDAPIEEQKLGSVRAVPRSDVVDATESVLVSRVSSGPTSVISPPGSFRGSRVLRPDVISWGVQCTPHTLNGVTQTSDLYKVDTRYEVSGQPASVKEDARSVRSASLGIQTKSDEDYIIKRVVTTIARKGTMSSYRRGAPVVRQMQIRGRTPLLSSSLPSNLDEQFLVEDDDEIDDELQTPLATKKVTTTHSDGTRRVVREELFTEVRDRGRSLDSHLEHHDHSGKRESYGSDPLDVHEEIELQAEAEHCFTNLINLWGTSYLLTRIRRRNGCMSVDRDLATTSGSGPTRLIGAKTQYTSTGSLHITKSGVMRSMETQTTGLGYPPRPPHKNKRIQRGPSYLFGTVTQASTPGVEGPQVSYPRQRSAPNVGYTTTTFTESVREQMSSYEPNVSGKEDYVCPKCGTHAHLTPYSAQSTMQSQQLPITQLRSVPSQTKSSGFYSLNTEDQTLPVYLSDEELYRINPRQELAEERDHSVITWYAAEDSERSADITGECQARDEVWVDNPGKLLEMRVTGVTVPGTSKVISAAEAFYRGILRIVYWDYTKVGSRQSLSDLGAAVPLTDAVLADAVKLAVDHSRTKSFSPHSVKRTDQGTSALDAHVVWTAPEKRQNRYIVHALRPEVHQAGADSIRPGGPVYNVSSALRAGYIDRETGQIVLKGSPMGRTFDRDQAYLHDWDVYSEQSEYLSIQEAINRGILDAELTETESPSQSRTGDTFRAMSLYSSPHLPRDMDV</sequence>
<dbReference type="SUPFAM" id="SSF75399">
    <property type="entry name" value="Plakin repeat"/>
    <property type="match status" value="1"/>
</dbReference>